<reference evidence="8 9" key="1">
    <citation type="journal article" date="2021" name="ISME Commun">
        <title>Automated analysis of genomic sequences facilitates high-throughput and comprehensive description of bacteria.</title>
        <authorList>
            <person name="Hitch T.C.A."/>
        </authorList>
    </citation>
    <scope>NUCLEOTIDE SEQUENCE [LARGE SCALE GENOMIC DNA]</scope>
    <source>
        <strain evidence="8 9">Sanger_18</strain>
    </source>
</reference>
<feature type="domain" description="POTRA" evidence="7">
    <location>
        <begin position="79"/>
        <end position="145"/>
    </location>
</feature>
<evidence type="ECO:0000313" key="8">
    <source>
        <dbReference type="EMBL" id="MCU6744088.1"/>
    </source>
</evidence>
<keyword evidence="6" id="KW-0472">Membrane</keyword>
<dbReference type="PANTHER" id="PTHR37820">
    <property type="entry name" value="CELL DIVISION PROTEIN DIVIB"/>
    <property type="match status" value="1"/>
</dbReference>
<dbReference type="Proteomes" id="UP001652432">
    <property type="component" value="Unassembled WGS sequence"/>
</dbReference>
<keyword evidence="2" id="KW-0132">Cell division</keyword>
<keyword evidence="9" id="KW-1185">Reference proteome</keyword>
<gene>
    <name evidence="8" type="ORF">OCV77_06195</name>
</gene>
<sequence>MAGKVTKKRKQQKKANIPMTTMSLPRFRVLEGEAGKKPKKRKREKGSFPVWGIILLVVLVLLAGITAAAYWYITANYTVTNVYVEGNVHYSNEEIMDMVMSGRYGNNSLILSLKYRDKSIEGIPFVEKMDVSVLDPHTVKIEVYEKALAGYVEYLDRYLYFDKDGIVVESSSEKTKGIPMVTGLTFDHVVLYQALPVENPEIFSEILSITQLVNKYNLIVDRIFFGSDNSLTLYFENVKAAFGNSGNLEEKVMELQYILPELTGKSGTLRMENYTEETKTITFEPDSKTE</sequence>
<evidence type="ECO:0000256" key="2">
    <source>
        <dbReference type="ARBA" id="ARBA00022618"/>
    </source>
</evidence>
<comment type="caution">
    <text evidence="8">The sequence shown here is derived from an EMBL/GenBank/DDBJ whole genome shotgun (WGS) entry which is preliminary data.</text>
</comment>
<evidence type="ECO:0000256" key="4">
    <source>
        <dbReference type="ARBA" id="ARBA00022989"/>
    </source>
</evidence>
<name>A0ABT2T1F8_9FIRM</name>
<dbReference type="InterPro" id="IPR013685">
    <property type="entry name" value="POTRA_FtsQ_type"/>
</dbReference>
<feature type="transmembrane region" description="Helical" evidence="6">
    <location>
        <begin position="48"/>
        <end position="73"/>
    </location>
</feature>
<organism evidence="8 9">
    <name type="scientific">Suilimivivens aceti</name>
    <dbReference type="NCBI Taxonomy" id="2981774"/>
    <lineage>
        <taxon>Bacteria</taxon>
        <taxon>Bacillati</taxon>
        <taxon>Bacillota</taxon>
        <taxon>Clostridia</taxon>
        <taxon>Lachnospirales</taxon>
        <taxon>Lachnospiraceae</taxon>
        <taxon>Suilimivivens</taxon>
    </lineage>
</organism>
<proteinExistence type="predicted"/>
<keyword evidence="4 6" id="KW-1133">Transmembrane helix</keyword>
<keyword evidence="5" id="KW-0131">Cell cycle</keyword>
<accession>A0ABT2T1F8</accession>
<evidence type="ECO:0000256" key="6">
    <source>
        <dbReference type="SAM" id="Phobius"/>
    </source>
</evidence>
<keyword evidence="1" id="KW-1003">Cell membrane</keyword>
<dbReference type="Pfam" id="PF08478">
    <property type="entry name" value="POTRA_1"/>
    <property type="match status" value="1"/>
</dbReference>
<evidence type="ECO:0000256" key="3">
    <source>
        <dbReference type="ARBA" id="ARBA00022692"/>
    </source>
</evidence>
<evidence type="ECO:0000256" key="5">
    <source>
        <dbReference type="ARBA" id="ARBA00023306"/>
    </source>
</evidence>
<keyword evidence="3 6" id="KW-0812">Transmembrane</keyword>
<dbReference type="EMBL" id="JAOQKJ010000004">
    <property type="protein sequence ID" value="MCU6744088.1"/>
    <property type="molecule type" value="Genomic_DNA"/>
</dbReference>
<dbReference type="Gene3D" id="3.10.20.310">
    <property type="entry name" value="membrane protein fhac"/>
    <property type="match status" value="1"/>
</dbReference>
<dbReference type="RefSeq" id="WP_262574075.1">
    <property type="nucleotide sequence ID" value="NZ_JAOQKJ010000004.1"/>
</dbReference>
<protein>
    <submittedName>
        <fullName evidence="8">FtsQ-type POTRA domain-containing protein</fullName>
    </submittedName>
</protein>
<evidence type="ECO:0000313" key="9">
    <source>
        <dbReference type="Proteomes" id="UP001652432"/>
    </source>
</evidence>
<evidence type="ECO:0000256" key="1">
    <source>
        <dbReference type="ARBA" id="ARBA00022475"/>
    </source>
</evidence>
<evidence type="ECO:0000259" key="7">
    <source>
        <dbReference type="Pfam" id="PF08478"/>
    </source>
</evidence>
<dbReference type="PANTHER" id="PTHR37820:SF1">
    <property type="entry name" value="CELL DIVISION PROTEIN FTSQ"/>
    <property type="match status" value="1"/>
</dbReference>
<dbReference type="InterPro" id="IPR050487">
    <property type="entry name" value="FtsQ_DivIB"/>
</dbReference>